<name>A0A6G1HZA1_9PEZI</name>
<gene>
    <name evidence="2" type="ORF">EJ06DRAFT_381340</name>
</gene>
<sequence>MVKVLENKVVDLDLLPGTSEIEARRQFRELRKNAAGQVELEGDESKHADAQDGESNPQQMQIPREMLPDNMSAEQKDRARGVAGTILDGSGKVIGGLAGTVGGVLKGVGDTAGNTVYALGSGLGKTGVDATTGLVNTAKAPLGDGAAPVEHQAPLDDGATPVEHQSSTEK</sequence>
<evidence type="ECO:0000256" key="1">
    <source>
        <dbReference type="SAM" id="MobiDB-lite"/>
    </source>
</evidence>
<accession>A0A6G1HZA1</accession>
<keyword evidence="3" id="KW-1185">Reference proteome</keyword>
<organism evidence="2 3">
    <name type="scientific">Trichodelitschia bisporula</name>
    <dbReference type="NCBI Taxonomy" id="703511"/>
    <lineage>
        <taxon>Eukaryota</taxon>
        <taxon>Fungi</taxon>
        <taxon>Dikarya</taxon>
        <taxon>Ascomycota</taxon>
        <taxon>Pezizomycotina</taxon>
        <taxon>Dothideomycetes</taxon>
        <taxon>Dothideomycetes incertae sedis</taxon>
        <taxon>Phaeotrichales</taxon>
        <taxon>Phaeotrichaceae</taxon>
        <taxon>Trichodelitschia</taxon>
    </lineage>
</organism>
<feature type="region of interest" description="Disordered" evidence="1">
    <location>
        <begin position="141"/>
        <end position="170"/>
    </location>
</feature>
<evidence type="ECO:0000313" key="3">
    <source>
        <dbReference type="Proteomes" id="UP000799640"/>
    </source>
</evidence>
<evidence type="ECO:0000313" key="2">
    <source>
        <dbReference type="EMBL" id="KAF2401196.1"/>
    </source>
</evidence>
<proteinExistence type="predicted"/>
<reference evidence="2" key="1">
    <citation type="journal article" date="2020" name="Stud. Mycol.">
        <title>101 Dothideomycetes genomes: a test case for predicting lifestyles and emergence of pathogens.</title>
        <authorList>
            <person name="Haridas S."/>
            <person name="Albert R."/>
            <person name="Binder M."/>
            <person name="Bloem J."/>
            <person name="Labutti K."/>
            <person name="Salamov A."/>
            <person name="Andreopoulos B."/>
            <person name="Baker S."/>
            <person name="Barry K."/>
            <person name="Bills G."/>
            <person name="Bluhm B."/>
            <person name="Cannon C."/>
            <person name="Castanera R."/>
            <person name="Culley D."/>
            <person name="Daum C."/>
            <person name="Ezra D."/>
            <person name="Gonzalez J."/>
            <person name="Henrissat B."/>
            <person name="Kuo A."/>
            <person name="Liang C."/>
            <person name="Lipzen A."/>
            <person name="Lutzoni F."/>
            <person name="Magnuson J."/>
            <person name="Mondo S."/>
            <person name="Nolan M."/>
            <person name="Ohm R."/>
            <person name="Pangilinan J."/>
            <person name="Park H.-J."/>
            <person name="Ramirez L."/>
            <person name="Alfaro M."/>
            <person name="Sun H."/>
            <person name="Tritt A."/>
            <person name="Yoshinaga Y."/>
            <person name="Zwiers L.-H."/>
            <person name="Turgeon B."/>
            <person name="Goodwin S."/>
            <person name="Spatafora J."/>
            <person name="Crous P."/>
            <person name="Grigoriev I."/>
        </authorList>
    </citation>
    <scope>NUCLEOTIDE SEQUENCE</scope>
    <source>
        <strain evidence="2">CBS 262.69</strain>
    </source>
</reference>
<dbReference type="Proteomes" id="UP000799640">
    <property type="component" value="Unassembled WGS sequence"/>
</dbReference>
<dbReference type="AlphaFoldDB" id="A0A6G1HZA1"/>
<protein>
    <submittedName>
        <fullName evidence="2">Uncharacterized protein</fullName>
    </submittedName>
</protein>
<feature type="region of interest" description="Disordered" evidence="1">
    <location>
        <begin position="37"/>
        <end position="79"/>
    </location>
</feature>
<dbReference type="OrthoDB" id="5418774at2759"/>
<dbReference type="EMBL" id="ML996693">
    <property type="protein sequence ID" value="KAF2401196.1"/>
    <property type="molecule type" value="Genomic_DNA"/>
</dbReference>